<comment type="caution">
    <text evidence="1">The sequence shown here is derived from an EMBL/GenBank/DDBJ whole genome shotgun (WGS) entry which is preliminary data.</text>
</comment>
<sequence length="69" mass="7820">MEVKPSWSGMRIFLKDMGYVQTALMTWKGRAMIAFAPERIACRCVQNPAIFPFVLGMPCWTRGLPLQNG</sequence>
<reference evidence="1 2" key="1">
    <citation type="submission" date="2016-06" db="EMBL/GenBank/DDBJ databases">
        <title>Acetobacter pasteurianus NBRC 3188 whole genome sequencing project.</title>
        <authorList>
            <person name="Matsutani M."/>
            <person name="Shiwa Y."/>
            <person name="Okamoto-Kainuma A."/>
            <person name="Ishikawa M."/>
            <person name="Koizumi Y."/>
            <person name="Yoshikawa H."/>
            <person name="Yakushi T."/>
            <person name="Matsushita K."/>
        </authorList>
    </citation>
    <scope>NUCLEOTIDE SEQUENCE [LARGE SCALE GENOMIC DNA]</scope>
    <source>
        <strain evidence="1 2">NBRC 3188</strain>
    </source>
</reference>
<proteinExistence type="predicted"/>
<name>A0A401WXE0_ACEPA</name>
<dbReference type="AlphaFoldDB" id="A0A401WXE0"/>
<dbReference type="Proteomes" id="UP000287300">
    <property type="component" value="Unassembled WGS sequence"/>
</dbReference>
<protein>
    <submittedName>
        <fullName evidence="1">Uncharacterized protein</fullName>
    </submittedName>
</protein>
<dbReference type="EMBL" id="BDES01000070">
    <property type="protein sequence ID" value="GCD53944.1"/>
    <property type="molecule type" value="Genomic_DNA"/>
</dbReference>
<evidence type="ECO:0000313" key="2">
    <source>
        <dbReference type="Proteomes" id="UP000287300"/>
    </source>
</evidence>
<accession>A0A401WXE0</accession>
<evidence type="ECO:0000313" key="1">
    <source>
        <dbReference type="EMBL" id="GCD53944.1"/>
    </source>
</evidence>
<organism evidence="1 2">
    <name type="scientific">Acetobacter pasteurianus NBRC 3188</name>
    <dbReference type="NCBI Taxonomy" id="1226663"/>
    <lineage>
        <taxon>Bacteria</taxon>
        <taxon>Pseudomonadati</taxon>
        <taxon>Pseudomonadota</taxon>
        <taxon>Alphaproteobacteria</taxon>
        <taxon>Acetobacterales</taxon>
        <taxon>Acetobacteraceae</taxon>
        <taxon>Acetobacter</taxon>
    </lineage>
</organism>
<gene>
    <name evidence="1" type="ORF">NBRC3188_2641</name>
</gene>